<accession>A0A7W4YBA0</accession>
<evidence type="ECO:0000313" key="3">
    <source>
        <dbReference type="Proteomes" id="UP000518206"/>
    </source>
</evidence>
<dbReference type="AlphaFoldDB" id="A0A7W4YBA0"/>
<evidence type="ECO:0000313" key="2">
    <source>
        <dbReference type="EMBL" id="MBB2923680.1"/>
    </source>
</evidence>
<dbReference type="Proteomes" id="UP000518206">
    <property type="component" value="Unassembled WGS sequence"/>
</dbReference>
<feature type="region of interest" description="Disordered" evidence="1">
    <location>
        <begin position="1"/>
        <end position="43"/>
    </location>
</feature>
<name>A0A7W4YBA0_9CELL</name>
<sequence>MSTDTTFEDFDEAAHAAPATTEEKQERGRRHTAGEWFSRDRWS</sequence>
<feature type="compositionally biased region" description="Acidic residues" evidence="1">
    <location>
        <begin position="1"/>
        <end position="11"/>
    </location>
</feature>
<organism evidence="2 3">
    <name type="scientific">Cellulomonas cellasea</name>
    <dbReference type="NCBI Taxonomy" id="43670"/>
    <lineage>
        <taxon>Bacteria</taxon>
        <taxon>Bacillati</taxon>
        <taxon>Actinomycetota</taxon>
        <taxon>Actinomycetes</taxon>
        <taxon>Micrococcales</taxon>
        <taxon>Cellulomonadaceae</taxon>
        <taxon>Cellulomonas</taxon>
    </lineage>
</organism>
<comment type="caution">
    <text evidence="2">The sequence shown here is derived from an EMBL/GenBank/DDBJ whole genome shotgun (WGS) entry which is preliminary data.</text>
</comment>
<evidence type="ECO:0000256" key="1">
    <source>
        <dbReference type="SAM" id="MobiDB-lite"/>
    </source>
</evidence>
<dbReference type="RefSeq" id="WP_260176332.1">
    <property type="nucleotide sequence ID" value="NZ_JACHVX010000003.1"/>
</dbReference>
<gene>
    <name evidence="2" type="ORF">FHR80_002605</name>
</gene>
<reference evidence="2 3" key="1">
    <citation type="submission" date="2020-08" db="EMBL/GenBank/DDBJ databases">
        <title>The Agave Microbiome: Exploring the role of microbial communities in plant adaptations to desert environments.</title>
        <authorList>
            <person name="Partida-Martinez L.P."/>
        </authorList>
    </citation>
    <scope>NUCLEOTIDE SEQUENCE [LARGE SCALE GENOMIC DNA]</scope>
    <source>
        <strain evidence="2 3">RAS26</strain>
    </source>
</reference>
<dbReference type="EMBL" id="JACHVX010000003">
    <property type="protein sequence ID" value="MBB2923680.1"/>
    <property type="molecule type" value="Genomic_DNA"/>
</dbReference>
<proteinExistence type="predicted"/>
<reference evidence="2 3" key="2">
    <citation type="submission" date="2020-08" db="EMBL/GenBank/DDBJ databases">
        <authorList>
            <person name="Partida-Martinez L."/>
            <person name="Huntemann M."/>
            <person name="Clum A."/>
            <person name="Wang J."/>
            <person name="Palaniappan K."/>
            <person name="Ritter S."/>
            <person name="Chen I.-M."/>
            <person name="Stamatis D."/>
            <person name="Reddy T."/>
            <person name="O'Malley R."/>
            <person name="Daum C."/>
            <person name="Shapiro N."/>
            <person name="Ivanova N."/>
            <person name="Kyrpides N."/>
            <person name="Woyke T."/>
        </authorList>
    </citation>
    <scope>NUCLEOTIDE SEQUENCE [LARGE SCALE GENOMIC DNA]</scope>
    <source>
        <strain evidence="2 3">RAS26</strain>
    </source>
</reference>
<protein>
    <submittedName>
        <fullName evidence="2">Uncharacterized protein</fullName>
    </submittedName>
</protein>